<sequence length="100" mass="10931">MKASITSKSVGPQELGLRQAYSLELHSCTTVKTLHQGPVAVWSSATAVSLIVMFQRLGAGRRRGQVCGYSLNSSVNSDDFSRCPCELTLLQEKQEMRLGQ</sequence>
<name>A0AAW0P841_9GOBI</name>
<evidence type="ECO:0000313" key="1">
    <source>
        <dbReference type="EMBL" id="KAK7919388.1"/>
    </source>
</evidence>
<accession>A0AAW0P841</accession>
<organism evidence="1 2">
    <name type="scientific">Mugilogobius chulae</name>
    <name type="common">yellowstripe goby</name>
    <dbReference type="NCBI Taxonomy" id="88201"/>
    <lineage>
        <taxon>Eukaryota</taxon>
        <taxon>Metazoa</taxon>
        <taxon>Chordata</taxon>
        <taxon>Craniata</taxon>
        <taxon>Vertebrata</taxon>
        <taxon>Euteleostomi</taxon>
        <taxon>Actinopterygii</taxon>
        <taxon>Neopterygii</taxon>
        <taxon>Teleostei</taxon>
        <taxon>Neoteleostei</taxon>
        <taxon>Acanthomorphata</taxon>
        <taxon>Gobiaria</taxon>
        <taxon>Gobiiformes</taxon>
        <taxon>Gobioidei</taxon>
        <taxon>Gobiidae</taxon>
        <taxon>Gobionellinae</taxon>
        <taxon>Mugilogobius</taxon>
    </lineage>
</organism>
<protein>
    <submittedName>
        <fullName evidence="1">Uncharacterized protein</fullName>
    </submittedName>
</protein>
<evidence type="ECO:0000313" key="2">
    <source>
        <dbReference type="Proteomes" id="UP001460270"/>
    </source>
</evidence>
<dbReference type="EMBL" id="JBBPFD010000007">
    <property type="protein sequence ID" value="KAK7919388.1"/>
    <property type="molecule type" value="Genomic_DNA"/>
</dbReference>
<dbReference type="AlphaFoldDB" id="A0AAW0P841"/>
<keyword evidence="2" id="KW-1185">Reference proteome</keyword>
<dbReference type="Proteomes" id="UP001460270">
    <property type="component" value="Unassembled WGS sequence"/>
</dbReference>
<proteinExistence type="predicted"/>
<comment type="caution">
    <text evidence="1">The sequence shown here is derived from an EMBL/GenBank/DDBJ whole genome shotgun (WGS) entry which is preliminary data.</text>
</comment>
<gene>
    <name evidence="1" type="ORF">WMY93_010672</name>
</gene>
<reference evidence="2" key="1">
    <citation type="submission" date="2024-04" db="EMBL/GenBank/DDBJ databases">
        <title>Salinicola lusitanus LLJ914,a marine bacterium isolated from the Okinawa Trough.</title>
        <authorList>
            <person name="Li J."/>
        </authorList>
    </citation>
    <scope>NUCLEOTIDE SEQUENCE [LARGE SCALE GENOMIC DNA]</scope>
</reference>